<dbReference type="Proteomes" id="UP001357485">
    <property type="component" value="Unassembled WGS sequence"/>
</dbReference>
<organism evidence="1 2">
    <name type="scientific">Cryomyces antarcticus</name>
    <dbReference type="NCBI Taxonomy" id="329879"/>
    <lineage>
        <taxon>Eukaryota</taxon>
        <taxon>Fungi</taxon>
        <taxon>Dikarya</taxon>
        <taxon>Ascomycota</taxon>
        <taxon>Pezizomycotina</taxon>
        <taxon>Dothideomycetes</taxon>
        <taxon>Dothideomycetes incertae sedis</taxon>
        <taxon>Cryomyces</taxon>
    </lineage>
</organism>
<name>A0ABR0M093_9PEZI</name>
<dbReference type="EMBL" id="JAVRRA010008210">
    <property type="protein sequence ID" value="KAK5257577.1"/>
    <property type="molecule type" value="Genomic_DNA"/>
</dbReference>
<accession>A0ABR0M093</accession>
<sequence length="56" mass="5880">MEADEYDIRDPIRTEDSAALSYDEIGSAYGVQQGVAVKSVTVILAPSAFKATASAT</sequence>
<reference evidence="1 2" key="1">
    <citation type="submission" date="2023-08" db="EMBL/GenBank/DDBJ databases">
        <title>Black Yeasts Isolated from many extreme environments.</title>
        <authorList>
            <person name="Coleine C."/>
            <person name="Stajich J.E."/>
            <person name="Selbmann L."/>
        </authorList>
    </citation>
    <scope>NUCLEOTIDE SEQUENCE [LARGE SCALE GENOMIC DNA]</scope>
    <source>
        <strain evidence="1 2">CCFEE 536</strain>
    </source>
</reference>
<evidence type="ECO:0000313" key="1">
    <source>
        <dbReference type="EMBL" id="KAK5257577.1"/>
    </source>
</evidence>
<evidence type="ECO:0000313" key="2">
    <source>
        <dbReference type="Proteomes" id="UP001357485"/>
    </source>
</evidence>
<comment type="caution">
    <text evidence="1">The sequence shown here is derived from an EMBL/GenBank/DDBJ whole genome shotgun (WGS) entry which is preliminary data.</text>
</comment>
<protein>
    <submittedName>
        <fullName evidence="1">Uncharacterized protein</fullName>
    </submittedName>
</protein>
<keyword evidence="2" id="KW-1185">Reference proteome</keyword>
<gene>
    <name evidence="1" type="ORF">LTR16_000209</name>
</gene>
<proteinExistence type="predicted"/>